<dbReference type="InterPro" id="IPR011765">
    <property type="entry name" value="Pept_M16_N"/>
</dbReference>
<organism evidence="4 5">
    <name type="scientific">Archangium gephyra</name>
    <dbReference type="NCBI Taxonomy" id="48"/>
    <lineage>
        <taxon>Bacteria</taxon>
        <taxon>Pseudomonadati</taxon>
        <taxon>Myxococcota</taxon>
        <taxon>Myxococcia</taxon>
        <taxon>Myxococcales</taxon>
        <taxon>Cystobacterineae</taxon>
        <taxon>Archangiaceae</taxon>
        <taxon>Archangium</taxon>
    </lineage>
</organism>
<sequence>MASRRSSSSPKSKSAPLPPALKAIADSVIEAQLPNGLKVRLLPSDAVPTCSFYTFFKVGARNERPGITGISHLFEHMMFNGAKKYGPGQFDRVLESNGGTSNAYTSNDVTVYYEDFMAEALEKVIDLESDRMRSLQVTPKMLESERQVVMEERRLRVDNEIGGLMDEELSTLVWKAHPYRWPVIGWMKDIENIKREDCLEYFRTFYAPNNATLFVSGDFDPRQALALIKKYYSNIKAGPALPPVLDAEPEQKGERRAEVRHPAQAPSLMIAWRGPSAHEEDTLVLDVLQYALSVGQSSRLTRALVFEQEIAVGVSVDWSWRFDPGAFTVVLELKPDGDARKAEAALYAELEKVARHGLDARELEKAKNNLSAHLLRELATNNGRAHALGTYELMLGDWREGLRLPERYEHITGEQVKAAAAKFLTPDKRAVVTLVPIVEAQQEVAA</sequence>
<evidence type="ECO:0000256" key="1">
    <source>
        <dbReference type="ARBA" id="ARBA00007261"/>
    </source>
</evidence>
<evidence type="ECO:0000313" key="5">
    <source>
        <dbReference type="Proteomes" id="UP000249061"/>
    </source>
</evidence>
<name>A0A2W5TAU1_9BACT</name>
<proteinExistence type="inferred from homology"/>
<comment type="similarity">
    <text evidence="1">Belongs to the peptidase M16 family.</text>
</comment>
<evidence type="ECO:0000259" key="3">
    <source>
        <dbReference type="Pfam" id="PF05193"/>
    </source>
</evidence>
<dbReference type="EMBL" id="QFQP01000018">
    <property type="protein sequence ID" value="PZR10213.1"/>
    <property type="molecule type" value="Genomic_DNA"/>
</dbReference>
<dbReference type="Proteomes" id="UP000249061">
    <property type="component" value="Unassembled WGS sequence"/>
</dbReference>
<evidence type="ECO:0000259" key="2">
    <source>
        <dbReference type="Pfam" id="PF00675"/>
    </source>
</evidence>
<feature type="domain" description="Peptidase M16 C-terminal" evidence="3">
    <location>
        <begin position="192"/>
        <end position="370"/>
    </location>
</feature>
<accession>A0A2W5TAU1</accession>
<dbReference type="PANTHER" id="PTHR11851:SF49">
    <property type="entry name" value="MITOCHONDRIAL-PROCESSING PEPTIDASE SUBUNIT ALPHA"/>
    <property type="match status" value="1"/>
</dbReference>
<dbReference type="InterPro" id="IPR050361">
    <property type="entry name" value="MPP/UQCRC_Complex"/>
</dbReference>
<evidence type="ECO:0000313" key="4">
    <source>
        <dbReference type="EMBL" id="PZR10213.1"/>
    </source>
</evidence>
<dbReference type="InterPro" id="IPR007863">
    <property type="entry name" value="Peptidase_M16_C"/>
</dbReference>
<dbReference type="PANTHER" id="PTHR11851">
    <property type="entry name" value="METALLOPROTEASE"/>
    <property type="match status" value="1"/>
</dbReference>
<dbReference type="Pfam" id="PF00675">
    <property type="entry name" value="Peptidase_M16"/>
    <property type="match status" value="1"/>
</dbReference>
<dbReference type="Gene3D" id="3.30.830.10">
    <property type="entry name" value="Metalloenzyme, LuxS/M16 peptidase-like"/>
    <property type="match status" value="2"/>
</dbReference>
<dbReference type="InterPro" id="IPR011249">
    <property type="entry name" value="Metalloenz_LuxS/M16"/>
</dbReference>
<dbReference type="AlphaFoldDB" id="A0A2W5TAU1"/>
<dbReference type="SUPFAM" id="SSF63411">
    <property type="entry name" value="LuxS/MPP-like metallohydrolase"/>
    <property type="match status" value="2"/>
</dbReference>
<dbReference type="Pfam" id="PF05193">
    <property type="entry name" value="Peptidase_M16_C"/>
    <property type="match status" value="1"/>
</dbReference>
<comment type="caution">
    <text evidence="4">The sequence shown here is derived from an EMBL/GenBank/DDBJ whole genome shotgun (WGS) entry which is preliminary data.</text>
</comment>
<dbReference type="GO" id="GO:0046872">
    <property type="term" value="F:metal ion binding"/>
    <property type="evidence" value="ECO:0007669"/>
    <property type="project" value="InterPro"/>
</dbReference>
<protein>
    <submittedName>
        <fullName evidence="4">Insulinase family protein</fullName>
    </submittedName>
</protein>
<gene>
    <name evidence="4" type="ORF">DI536_20520</name>
</gene>
<feature type="domain" description="Peptidase M16 N-terminal" evidence="2">
    <location>
        <begin position="46"/>
        <end position="180"/>
    </location>
</feature>
<reference evidence="4 5" key="1">
    <citation type="submission" date="2017-08" db="EMBL/GenBank/DDBJ databases">
        <title>Infants hospitalized years apart are colonized by the same room-sourced microbial strains.</title>
        <authorList>
            <person name="Brooks B."/>
            <person name="Olm M.R."/>
            <person name="Firek B.A."/>
            <person name="Baker R."/>
            <person name="Thomas B.C."/>
            <person name="Morowitz M.J."/>
            <person name="Banfield J.F."/>
        </authorList>
    </citation>
    <scope>NUCLEOTIDE SEQUENCE [LARGE SCALE GENOMIC DNA]</scope>
    <source>
        <strain evidence="4">S2_003_000_R2_14</strain>
    </source>
</reference>